<dbReference type="HOGENOM" id="CLU_027853_7_1_11"/>
<proteinExistence type="predicted"/>
<dbReference type="EMBL" id="JLXW01000005">
    <property type="protein sequence ID" value="KBZ64333.1"/>
    <property type="molecule type" value="Genomic_DNA"/>
</dbReference>
<sequence>MKLGIATPVVTNVAGAPLQWEKDAGIEDIGRVAEAADRLGYHHMTCSEHIGIPSTESGRRGARYWDPLATFGYVSGRTKRIRFATMTLVLGYHHPLAIVKRYGTLDHVSNGRVILGVGVGSLKEEFDLLGAPFDDRGARGDDALRALRAALPSNEPAFHGEFYSFGGLTVDPCAVQPHLPIWVGGRTRRSLRRAVTLADGWCPYYVSIHTAADWLRQFELPTGFEVVMPAEQPLDPAGKPEATQDVLRELADGGTTTLSARFVHHSLQHYLEQLHALTELHRETFGADAQTQ</sequence>
<gene>
    <name evidence="6" type="ORF">K875_01718</name>
</gene>
<dbReference type="PANTHER" id="PTHR42847">
    <property type="entry name" value="ALKANESULFONATE MONOOXYGENASE"/>
    <property type="match status" value="1"/>
</dbReference>
<keyword evidence="4" id="KW-0503">Monooxygenase</keyword>
<dbReference type="Proteomes" id="UP000025947">
    <property type="component" value="Unassembled WGS sequence"/>
</dbReference>
<dbReference type="InterPro" id="IPR011251">
    <property type="entry name" value="Luciferase-like_dom"/>
</dbReference>
<feature type="domain" description="Luciferase-like" evidence="5">
    <location>
        <begin position="2"/>
        <end position="218"/>
    </location>
</feature>
<dbReference type="GO" id="GO:0046306">
    <property type="term" value="P:alkanesulfonate catabolic process"/>
    <property type="evidence" value="ECO:0007669"/>
    <property type="project" value="TreeGrafter"/>
</dbReference>
<protein>
    <recommendedName>
        <fullName evidence="5">Luciferase-like domain-containing protein</fullName>
    </recommendedName>
</protein>
<keyword evidence="3" id="KW-0560">Oxidoreductase</keyword>
<evidence type="ECO:0000313" key="6">
    <source>
        <dbReference type="EMBL" id="KBZ64333.1"/>
    </source>
</evidence>
<comment type="caution">
    <text evidence="6">The sequence shown here is derived from an EMBL/GenBank/DDBJ whole genome shotgun (WGS) entry which is preliminary data.</text>
</comment>
<dbReference type="NCBIfam" id="TIGR03619">
    <property type="entry name" value="F420_Rv2161c"/>
    <property type="match status" value="1"/>
</dbReference>
<evidence type="ECO:0000313" key="7">
    <source>
        <dbReference type="Proteomes" id="UP000025947"/>
    </source>
</evidence>
<evidence type="ECO:0000256" key="1">
    <source>
        <dbReference type="ARBA" id="ARBA00022630"/>
    </source>
</evidence>
<dbReference type="Gene3D" id="3.20.20.30">
    <property type="entry name" value="Luciferase-like domain"/>
    <property type="match status" value="1"/>
</dbReference>
<dbReference type="RefSeq" id="WP_044484533.1">
    <property type="nucleotide sequence ID" value="NZ_KK328284.1"/>
</dbReference>
<dbReference type="SUPFAM" id="SSF51679">
    <property type="entry name" value="Bacterial luciferase-like"/>
    <property type="match status" value="1"/>
</dbReference>
<evidence type="ECO:0000256" key="2">
    <source>
        <dbReference type="ARBA" id="ARBA00022643"/>
    </source>
</evidence>
<evidence type="ECO:0000256" key="3">
    <source>
        <dbReference type="ARBA" id="ARBA00023002"/>
    </source>
</evidence>
<dbReference type="InterPro" id="IPR036661">
    <property type="entry name" value="Luciferase-like_sf"/>
</dbReference>
<organism evidence="6 7">
    <name type="scientific">Mycobacterium [tuberculosis] TKK-01-0051</name>
    <dbReference type="NCBI Taxonomy" id="1324261"/>
    <lineage>
        <taxon>Bacteria</taxon>
        <taxon>Bacillati</taxon>
        <taxon>Actinomycetota</taxon>
        <taxon>Actinomycetes</taxon>
        <taxon>Mycobacteriales</taxon>
        <taxon>Mycobacteriaceae</taxon>
        <taxon>Mycobacterium</taxon>
        <taxon>Mycobacterium avium complex (MAC)</taxon>
    </lineage>
</organism>
<keyword evidence="7" id="KW-1185">Reference proteome</keyword>
<reference evidence="6 7" key="1">
    <citation type="submission" date="2014-04" db="EMBL/GenBank/DDBJ databases">
        <title>The Genome Sequence of Mycobacterium tuberculosis TKK-01-0051.</title>
        <authorList>
            <consortium name="The Broad Institute Genomics Platform"/>
            <consortium name="The Broad Institute Genome Sequencing Center for Infectious Disease"/>
            <person name="Earl A.M."/>
            <person name="Cohen K."/>
            <person name="Pym A."/>
            <person name="Bishai W."/>
            <person name="Maharaj K."/>
            <person name="Desjardins C."/>
            <person name="Abeel T."/>
            <person name="Young S."/>
            <person name="Zeng Q."/>
            <person name="Gargeya S."/>
            <person name="Abouelleil A."/>
            <person name="Alvarado L."/>
            <person name="Chapman S.B."/>
            <person name="Gainer-Dewar J."/>
            <person name="Goldberg J."/>
            <person name="Griggs A."/>
            <person name="Gujja S."/>
            <person name="Hansen M."/>
            <person name="Howarth C."/>
            <person name="Imamovic A."/>
            <person name="Larimer J."/>
            <person name="Murphy C."/>
            <person name="Naylor J."/>
            <person name="Pearson M."/>
            <person name="Poon T.W."/>
            <person name="Priest M."/>
            <person name="Roberts A."/>
            <person name="Saif S."/>
            <person name="Shea T."/>
            <person name="Sykes S."/>
            <person name="Wortman J."/>
            <person name="Nusbaum C."/>
            <person name="Birren B."/>
        </authorList>
    </citation>
    <scope>NUCLEOTIDE SEQUENCE [LARGE SCALE GENOMIC DNA]</scope>
    <source>
        <strain evidence="6 7">TKK-01-0051</strain>
    </source>
</reference>
<keyword evidence="2" id="KW-0288">FMN</keyword>
<dbReference type="AlphaFoldDB" id="A0A051U5V7"/>
<dbReference type="PATRIC" id="fig|1324261.3.peg.1731"/>
<dbReference type="InterPro" id="IPR050172">
    <property type="entry name" value="SsuD_RutA_monooxygenase"/>
</dbReference>
<keyword evidence="1" id="KW-0285">Flavoprotein</keyword>
<evidence type="ECO:0000256" key="4">
    <source>
        <dbReference type="ARBA" id="ARBA00023033"/>
    </source>
</evidence>
<dbReference type="Pfam" id="PF00296">
    <property type="entry name" value="Bac_luciferase"/>
    <property type="match status" value="1"/>
</dbReference>
<dbReference type="PANTHER" id="PTHR42847:SF4">
    <property type="entry name" value="ALKANESULFONATE MONOOXYGENASE-RELATED"/>
    <property type="match status" value="1"/>
</dbReference>
<dbReference type="GO" id="GO:0008726">
    <property type="term" value="F:alkanesulfonate monooxygenase activity"/>
    <property type="evidence" value="ECO:0007669"/>
    <property type="project" value="TreeGrafter"/>
</dbReference>
<evidence type="ECO:0000259" key="5">
    <source>
        <dbReference type="Pfam" id="PF00296"/>
    </source>
</evidence>
<accession>A0A051U5V7</accession>
<name>A0A051U5V7_9MYCO</name>
<dbReference type="InterPro" id="IPR019921">
    <property type="entry name" value="Lucif-like_OxRdtase_Rv2161c"/>
</dbReference>